<evidence type="ECO:0000259" key="11">
    <source>
        <dbReference type="Pfam" id="PF21654"/>
    </source>
</evidence>
<evidence type="ECO:0000256" key="1">
    <source>
        <dbReference type="ARBA" id="ARBA00022679"/>
    </source>
</evidence>
<keyword evidence="2" id="KW-0548">Nucleotidyltransferase</keyword>
<dbReference type="EMBL" id="RBXR01000001">
    <property type="protein sequence ID" value="RKT69532.1"/>
    <property type="molecule type" value="Genomic_DNA"/>
</dbReference>
<dbReference type="GO" id="GO:0051607">
    <property type="term" value="P:defense response to virus"/>
    <property type="evidence" value="ECO:0007669"/>
    <property type="project" value="UniProtKB-KW"/>
</dbReference>
<protein>
    <recommendedName>
        <fullName evidence="9">Cyclic GMP-AMP synthase</fullName>
    </recommendedName>
</protein>
<dbReference type="Proteomes" id="UP000272729">
    <property type="component" value="Unassembled WGS sequence"/>
</dbReference>
<reference evidence="12 13" key="1">
    <citation type="submission" date="2018-10" db="EMBL/GenBank/DDBJ databases">
        <title>Sequencing the genomes of 1000 actinobacteria strains.</title>
        <authorList>
            <person name="Klenk H.-P."/>
        </authorList>
    </citation>
    <scope>NUCLEOTIDE SEQUENCE [LARGE SCALE GENOMIC DNA]</scope>
    <source>
        <strain evidence="12 13">DSM 43911</strain>
    </source>
</reference>
<comment type="catalytic activity">
    <reaction evidence="10">
        <text>GTP + ATP = 3',3'-cGAMP + 2 diphosphate</text>
        <dbReference type="Rhea" id="RHEA:35647"/>
        <dbReference type="ChEBI" id="CHEBI:30616"/>
        <dbReference type="ChEBI" id="CHEBI:33019"/>
        <dbReference type="ChEBI" id="CHEBI:37565"/>
        <dbReference type="ChEBI" id="CHEBI:71501"/>
    </reaction>
    <physiologicalReaction direction="left-to-right" evidence="10">
        <dbReference type="Rhea" id="RHEA:35648"/>
    </physiologicalReaction>
</comment>
<name>A0A495X6B4_9PSEU</name>
<evidence type="ECO:0000256" key="8">
    <source>
        <dbReference type="ARBA" id="ARBA00023118"/>
    </source>
</evidence>
<evidence type="ECO:0000256" key="6">
    <source>
        <dbReference type="ARBA" id="ARBA00022842"/>
    </source>
</evidence>
<proteinExistence type="predicted"/>
<dbReference type="RefSeq" id="WP_121221333.1">
    <property type="nucleotide sequence ID" value="NZ_JBIUBA010000002.1"/>
</dbReference>
<keyword evidence="3" id="KW-0479">Metal-binding</keyword>
<organism evidence="12 13">
    <name type="scientific">Saccharothrix variisporea</name>
    <dbReference type="NCBI Taxonomy" id="543527"/>
    <lineage>
        <taxon>Bacteria</taxon>
        <taxon>Bacillati</taxon>
        <taxon>Actinomycetota</taxon>
        <taxon>Actinomycetes</taxon>
        <taxon>Pseudonocardiales</taxon>
        <taxon>Pseudonocardiaceae</taxon>
        <taxon>Saccharothrix</taxon>
    </lineage>
</organism>
<dbReference type="OrthoDB" id="1118920at2"/>
<keyword evidence="7" id="KW-0546">Nucleotide metabolism</keyword>
<dbReference type="InterPro" id="IPR048445">
    <property type="entry name" value="DncV-like_NTFase"/>
</dbReference>
<evidence type="ECO:0000313" key="12">
    <source>
        <dbReference type="EMBL" id="RKT69532.1"/>
    </source>
</evidence>
<evidence type="ECO:0000256" key="5">
    <source>
        <dbReference type="ARBA" id="ARBA00022840"/>
    </source>
</evidence>
<evidence type="ECO:0000256" key="2">
    <source>
        <dbReference type="ARBA" id="ARBA00022695"/>
    </source>
</evidence>
<evidence type="ECO:0000256" key="10">
    <source>
        <dbReference type="ARBA" id="ARBA00048304"/>
    </source>
</evidence>
<keyword evidence="8" id="KW-0051">Antiviral defense</keyword>
<keyword evidence="1" id="KW-0808">Transferase</keyword>
<keyword evidence="6" id="KW-0460">Magnesium</keyword>
<evidence type="ECO:0000256" key="7">
    <source>
        <dbReference type="ARBA" id="ARBA00023080"/>
    </source>
</evidence>
<keyword evidence="4" id="KW-0547">Nucleotide-binding</keyword>
<dbReference type="InterPro" id="IPR006116">
    <property type="entry name" value="NT_2-5OAS_ClassI-CCAase"/>
</dbReference>
<evidence type="ECO:0000256" key="4">
    <source>
        <dbReference type="ARBA" id="ARBA00022741"/>
    </source>
</evidence>
<gene>
    <name evidence="12" type="ORF">DFJ66_2765</name>
</gene>
<sequence>MTSVEETISTLLNGSVEELDIPEHVRDQAVARYEDVGNFLADAGGDRFSIYPQGSFRIGTVVKPPDPDGDYDIDLVCHNDIKKESTTEEELKDRIGAMLADYCAYKTAEEPDDAPDDCTEKRRCWTLGYDGFHLDVVPAIPDADYRPNGILLTDLQLRPWQHSNPKGYADWFRSRSLEMTLALERKAQEANVDSVPEWTVRSTLQRLVQVLKWHCQTYFADDVDDRPPSVLITTLAAHAYQGETDLFTATVNAVAGIPDHIEWTDGKWWVPNPAHELENFADKWNFYPERRLKFVDWLEDITTTLDTAAKSAGQGLDILVRRLEQSFDPAVLRRSVERMGQATTRLRDNGRLRMAPATGLLTTAAGYQSGRHGFYGSRAS</sequence>
<accession>A0A495X6B4</accession>
<feature type="domain" description="Cyclic GMP-AMP synthase DncV-like nucleotidyltransferase" evidence="11">
    <location>
        <begin position="51"/>
        <end position="136"/>
    </location>
</feature>
<comment type="caution">
    <text evidence="12">The sequence shown here is derived from an EMBL/GenBank/DDBJ whole genome shotgun (WGS) entry which is preliminary data.</text>
</comment>
<evidence type="ECO:0000256" key="9">
    <source>
        <dbReference type="ARBA" id="ARBA00044145"/>
    </source>
</evidence>
<dbReference type="CDD" id="cd05400">
    <property type="entry name" value="NT_2-5OAS_ClassI-CCAase"/>
    <property type="match status" value="1"/>
</dbReference>
<evidence type="ECO:0000313" key="13">
    <source>
        <dbReference type="Proteomes" id="UP000272729"/>
    </source>
</evidence>
<dbReference type="AlphaFoldDB" id="A0A495X6B4"/>
<dbReference type="GO" id="GO:0009117">
    <property type="term" value="P:nucleotide metabolic process"/>
    <property type="evidence" value="ECO:0007669"/>
    <property type="project" value="UniProtKB-KW"/>
</dbReference>
<dbReference type="GO" id="GO:0046872">
    <property type="term" value="F:metal ion binding"/>
    <property type="evidence" value="ECO:0007669"/>
    <property type="project" value="UniProtKB-KW"/>
</dbReference>
<keyword evidence="5" id="KW-0067">ATP-binding</keyword>
<keyword evidence="13" id="KW-1185">Reference proteome</keyword>
<evidence type="ECO:0000256" key="3">
    <source>
        <dbReference type="ARBA" id="ARBA00022723"/>
    </source>
</evidence>
<dbReference type="GO" id="GO:0005524">
    <property type="term" value="F:ATP binding"/>
    <property type="evidence" value="ECO:0007669"/>
    <property type="project" value="UniProtKB-KW"/>
</dbReference>
<dbReference type="Pfam" id="PF21654">
    <property type="entry name" value="DncV-like_NTFase"/>
    <property type="match status" value="1"/>
</dbReference>
<dbReference type="GO" id="GO:0016779">
    <property type="term" value="F:nucleotidyltransferase activity"/>
    <property type="evidence" value="ECO:0007669"/>
    <property type="project" value="UniProtKB-KW"/>
</dbReference>